<sequence length="96" mass="10923">METIRLVKEPEKFRAALYDGTEEIGQCTYVDTRPGVWTLDHTIVDPRYGGRGLAGKLVRAVAEMAREAGVKIIPQCSYARVQFDRKPEYADVYEKE</sequence>
<dbReference type="EMBL" id="FNOP01000018">
    <property type="protein sequence ID" value="SDX23810.1"/>
    <property type="molecule type" value="Genomic_DNA"/>
</dbReference>
<evidence type="ECO:0000259" key="1">
    <source>
        <dbReference type="PROSITE" id="PS51186"/>
    </source>
</evidence>
<dbReference type="Proteomes" id="UP000182379">
    <property type="component" value="Unassembled WGS sequence"/>
</dbReference>
<dbReference type="CDD" id="cd04301">
    <property type="entry name" value="NAT_SF"/>
    <property type="match status" value="1"/>
</dbReference>
<protein>
    <recommendedName>
        <fullName evidence="5">N-acetyltransferase</fullName>
    </recommendedName>
</protein>
<dbReference type="Gene3D" id="3.40.630.30">
    <property type="match status" value="1"/>
</dbReference>
<evidence type="ECO:0000313" key="3">
    <source>
        <dbReference type="EMBL" id="SDX23810.1"/>
    </source>
</evidence>
<evidence type="ECO:0008006" key="5">
    <source>
        <dbReference type="Google" id="ProtNLM"/>
    </source>
</evidence>
<accession>A0A1H3A215</accession>
<evidence type="ECO:0000259" key="2">
    <source>
        <dbReference type="PROSITE" id="PS51729"/>
    </source>
</evidence>
<comment type="caution">
    <text evidence="3">The sequence shown here is derived from an EMBL/GenBank/DDBJ whole genome shotgun (WGS) entry which is preliminary data.</text>
</comment>
<dbReference type="SUPFAM" id="SSF55729">
    <property type="entry name" value="Acyl-CoA N-acyltransferases (Nat)"/>
    <property type="match status" value="1"/>
</dbReference>
<feature type="domain" description="N-acetyltransferase" evidence="1">
    <location>
        <begin position="1"/>
        <end position="96"/>
    </location>
</feature>
<dbReference type="RefSeq" id="WP_074707924.1">
    <property type="nucleotide sequence ID" value="NZ_CBCSNF010000002.1"/>
</dbReference>
<dbReference type="InterPro" id="IPR045057">
    <property type="entry name" value="Gcn5-rel_NAT"/>
</dbReference>
<organism evidence="3 4">
    <name type="scientific">Acidaminococcus fermentans</name>
    <dbReference type="NCBI Taxonomy" id="905"/>
    <lineage>
        <taxon>Bacteria</taxon>
        <taxon>Bacillati</taxon>
        <taxon>Bacillota</taxon>
        <taxon>Negativicutes</taxon>
        <taxon>Acidaminococcales</taxon>
        <taxon>Acidaminococcaceae</taxon>
        <taxon>Acidaminococcus</taxon>
    </lineage>
</organism>
<dbReference type="PROSITE" id="PS51186">
    <property type="entry name" value="GNAT"/>
    <property type="match status" value="1"/>
</dbReference>
<dbReference type="PANTHER" id="PTHR31435">
    <property type="entry name" value="PROTEIN NATD1"/>
    <property type="match status" value="1"/>
</dbReference>
<dbReference type="PANTHER" id="PTHR31435:SF10">
    <property type="entry name" value="BSR4717 PROTEIN"/>
    <property type="match status" value="1"/>
</dbReference>
<dbReference type="Pfam" id="PF14542">
    <property type="entry name" value="Acetyltransf_CG"/>
    <property type="match status" value="1"/>
</dbReference>
<dbReference type="InterPro" id="IPR031165">
    <property type="entry name" value="GNAT_YJDJ"/>
</dbReference>
<evidence type="ECO:0000313" key="4">
    <source>
        <dbReference type="Proteomes" id="UP000182379"/>
    </source>
</evidence>
<dbReference type="AlphaFoldDB" id="A0A1H3A215"/>
<dbReference type="InterPro" id="IPR000182">
    <property type="entry name" value="GNAT_dom"/>
</dbReference>
<feature type="domain" description="N-acetyltransferase" evidence="2">
    <location>
        <begin position="7"/>
        <end position="94"/>
    </location>
</feature>
<dbReference type="PROSITE" id="PS51729">
    <property type="entry name" value="GNAT_YJDJ"/>
    <property type="match status" value="1"/>
</dbReference>
<dbReference type="GO" id="GO:0016747">
    <property type="term" value="F:acyltransferase activity, transferring groups other than amino-acyl groups"/>
    <property type="evidence" value="ECO:0007669"/>
    <property type="project" value="InterPro"/>
</dbReference>
<gene>
    <name evidence="3" type="ORF">SAMN05216495_1186</name>
</gene>
<proteinExistence type="predicted"/>
<dbReference type="InterPro" id="IPR016181">
    <property type="entry name" value="Acyl_CoA_acyltransferase"/>
</dbReference>
<name>A0A1H3A215_ACIFE</name>
<reference evidence="3 4" key="1">
    <citation type="submission" date="2016-10" db="EMBL/GenBank/DDBJ databases">
        <authorList>
            <person name="Varghese N."/>
            <person name="Submissions S."/>
        </authorList>
    </citation>
    <scope>NUCLEOTIDE SEQUENCE [LARGE SCALE GENOMIC DNA]</scope>
    <source>
        <strain evidence="3 4">WCC6</strain>
    </source>
</reference>